<feature type="transmembrane region" description="Helical" evidence="1">
    <location>
        <begin position="98"/>
        <end position="115"/>
    </location>
</feature>
<keyword evidence="1" id="KW-0812">Transmembrane</keyword>
<dbReference type="Proteomes" id="UP000640583">
    <property type="component" value="Unassembled WGS sequence"/>
</dbReference>
<keyword evidence="1" id="KW-1133">Transmembrane helix</keyword>
<dbReference type="PROSITE" id="PS51257">
    <property type="entry name" value="PROKAR_LIPOPROTEIN"/>
    <property type="match status" value="1"/>
</dbReference>
<evidence type="ECO:0000256" key="1">
    <source>
        <dbReference type="SAM" id="Phobius"/>
    </source>
</evidence>
<dbReference type="Pfam" id="PF00892">
    <property type="entry name" value="EamA"/>
    <property type="match status" value="2"/>
</dbReference>
<feature type="transmembrane region" description="Helical" evidence="1">
    <location>
        <begin position="122"/>
        <end position="140"/>
    </location>
</feature>
<feature type="transmembrane region" description="Helical" evidence="1">
    <location>
        <begin position="34"/>
        <end position="52"/>
    </location>
</feature>
<feature type="domain" description="EamA" evidence="2">
    <location>
        <begin position="5"/>
        <end position="137"/>
    </location>
</feature>
<dbReference type="PANTHER" id="PTHR22911">
    <property type="entry name" value="ACYL-MALONYL CONDENSING ENZYME-RELATED"/>
    <property type="match status" value="1"/>
</dbReference>
<gene>
    <name evidence="3" type="ORF">H1D41_15945</name>
</gene>
<dbReference type="PANTHER" id="PTHR22911:SF103">
    <property type="entry name" value="BLR2811 PROTEIN"/>
    <property type="match status" value="1"/>
</dbReference>
<feature type="transmembrane region" description="Helical" evidence="1">
    <location>
        <begin position="146"/>
        <end position="164"/>
    </location>
</feature>
<feature type="transmembrane region" description="Helical" evidence="1">
    <location>
        <begin position="176"/>
        <end position="201"/>
    </location>
</feature>
<keyword evidence="4" id="KW-1185">Reference proteome</keyword>
<dbReference type="SUPFAM" id="SSF103481">
    <property type="entry name" value="Multidrug resistance efflux transporter EmrE"/>
    <property type="match status" value="2"/>
</dbReference>
<dbReference type="AlphaFoldDB" id="A0A8J7LR38"/>
<comment type="caution">
    <text evidence="3">The sequence shown here is derived from an EMBL/GenBank/DDBJ whole genome shotgun (WGS) entry which is preliminary data.</text>
</comment>
<feature type="transmembrane region" description="Helical" evidence="1">
    <location>
        <begin position="207"/>
        <end position="227"/>
    </location>
</feature>
<keyword evidence="1" id="KW-0472">Membrane</keyword>
<organism evidence="3 4">
    <name type="scientific">Halocynthiibacter styelae</name>
    <dbReference type="NCBI Taxonomy" id="2761955"/>
    <lineage>
        <taxon>Bacteria</taxon>
        <taxon>Pseudomonadati</taxon>
        <taxon>Pseudomonadota</taxon>
        <taxon>Alphaproteobacteria</taxon>
        <taxon>Rhodobacterales</taxon>
        <taxon>Paracoccaceae</taxon>
        <taxon>Halocynthiibacter</taxon>
    </lineage>
</organism>
<feature type="transmembrane region" description="Helical" evidence="1">
    <location>
        <begin position="261"/>
        <end position="279"/>
    </location>
</feature>
<protein>
    <submittedName>
        <fullName evidence="3">DMT family transporter</fullName>
    </submittedName>
</protein>
<sequence>MDNTKGSFLMVAAMACFAVEDMFLKSATQQVPVGLALILFGLMGGVIFAGMGRVRGEDLIHPQWRSKPMLWRAFFEIGGRLFFTLAIAFAPLSTVSAVLQATPLFVSFAAIFLFGEKVGPKRWIAMLIGFAGVLLILRPGPEGLELTALFALLGTIGFAGRDLATRASPATMTNAQLGVSGFTMLVIAGVIALTFSGGLVMPAPLTLAKILAAAVIGVIAYSALTGAMRSGEVSVVSPFRYSRLIFAMLIGMVVFGEKPDAWTIAGSVLIVLSGLYTVIRSRKR</sequence>
<dbReference type="InterPro" id="IPR037185">
    <property type="entry name" value="EmrE-like"/>
</dbReference>
<reference evidence="3" key="1">
    <citation type="submission" date="2020-10" db="EMBL/GenBank/DDBJ databases">
        <title>Paenihalocynthiibacter styelae gen. nov., sp. nov., isolated from stalked sea squirt Styela clava.</title>
        <authorList>
            <person name="Kim Y.-O."/>
            <person name="Yoon J.-H."/>
        </authorList>
    </citation>
    <scope>NUCLEOTIDE SEQUENCE</scope>
    <source>
        <strain evidence="3">MYP1-1</strain>
    </source>
</reference>
<proteinExistence type="predicted"/>
<name>A0A8J7LR38_9RHOB</name>
<accession>A0A8J7LR38</accession>
<dbReference type="RefSeq" id="WP_228849853.1">
    <property type="nucleotide sequence ID" value="NZ_JADCKQ010000015.1"/>
</dbReference>
<dbReference type="Gene3D" id="1.10.3730.20">
    <property type="match status" value="2"/>
</dbReference>
<evidence type="ECO:0000259" key="2">
    <source>
        <dbReference type="Pfam" id="PF00892"/>
    </source>
</evidence>
<evidence type="ECO:0000313" key="3">
    <source>
        <dbReference type="EMBL" id="MBI1495137.1"/>
    </source>
</evidence>
<evidence type="ECO:0000313" key="4">
    <source>
        <dbReference type="Proteomes" id="UP000640583"/>
    </source>
</evidence>
<feature type="domain" description="EamA" evidence="2">
    <location>
        <begin position="152"/>
        <end position="273"/>
    </location>
</feature>
<dbReference type="InterPro" id="IPR000620">
    <property type="entry name" value="EamA_dom"/>
</dbReference>
<feature type="transmembrane region" description="Helical" evidence="1">
    <location>
        <begin position="73"/>
        <end position="92"/>
    </location>
</feature>
<dbReference type="GO" id="GO:0016020">
    <property type="term" value="C:membrane"/>
    <property type="evidence" value="ECO:0007669"/>
    <property type="project" value="InterPro"/>
</dbReference>
<dbReference type="EMBL" id="JADCKQ010000015">
    <property type="protein sequence ID" value="MBI1495137.1"/>
    <property type="molecule type" value="Genomic_DNA"/>
</dbReference>
<feature type="transmembrane region" description="Helical" evidence="1">
    <location>
        <begin position="239"/>
        <end position="255"/>
    </location>
</feature>